<dbReference type="Proteomes" id="UP001324533">
    <property type="component" value="Chromosome"/>
</dbReference>
<keyword evidence="3" id="KW-1185">Reference proteome</keyword>
<dbReference type="EMBL" id="CP139779">
    <property type="protein sequence ID" value="WQB70083.1"/>
    <property type="molecule type" value="Genomic_DNA"/>
</dbReference>
<gene>
    <name evidence="2" type="ORF">T9R20_15500</name>
</gene>
<feature type="transmembrane region" description="Helical" evidence="1">
    <location>
        <begin position="42"/>
        <end position="67"/>
    </location>
</feature>
<evidence type="ECO:0000256" key="1">
    <source>
        <dbReference type="SAM" id="Phobius"/>
    </source>
</evidence>
<sequence>MPDQKDAVLIEQAKIQRMRLGSALLYGHIDERRTVNDHAKRLIGSIIVAAIACAVCAGISFVSQLLADQAAAREQTNASAAVLVLPHAPEAL</sequence>
<name>A0ABZ0VB09_9MICO</name>
<keyword evidence="1" id="KW-1133">Transmembrane helix</keyword>
<keyword evidence="1" id="KW-0812">Transmembrane</keyword>
<reference evidence="2 3" key="1">
    <citation type="submission" date="2023-06" db="EMBL/GenBank/DDBJ databases">
        <title>Rock-solubilizing bacteria, Microbacterium invictum, promotes re-establishment of vegetation in rocky wasteland by accelerating rock bio-weathering and reshaping soil bacterial community.</title>
        <authorList>
            <person name="Liu C."/>
        </authorList>
    </citation>
    <scope>NUCLEOTIDE SEQUENCE [LARGE SCALE GENOMIC DNA]</scope>
    <source>
        <strain evidence="2 3">X-18</strain>
    </source>
</reference>
<evidence type="ECO:0000313" key="2">
    <source>
        <dbReference type="EMBL" id="WQB70083.1"/>
    </source>
</evidence>
<dbReference type="RefSeq" id="WP_322410233.1">
    <property type="nucleotide sequence ID" value="NZ_CP139779.1"/>
</dbReference>
<keyword evidence="1" id="KW-0472">Membrane</keyword>
<accession>A0ABZ0VB09</accession>
<proteinExistence type="predicted"/>
<organism evidence="2 3">
    <name type="scientific">Microbacterium invictum</name>
    <dbReference type="NCBI Taxonomy" id="515415"/>
    <lineage>
        <taxon>Bacteria</taxon>
        <taxon>Bacillati</taxon>
        <taxon>Actinomycetota</taxon>
        <taxon>Actinomycetes</taxon>
        <taxon>Micrococcales</taxon>
        <taxon>Microbacteriaceae</taxon>
        <taxon>Microbacterium</taxon>
    </lineage>
</organism>
<protein>
    <submittedName>
        <fullName evidence="2">Uncharacterized protein</fullName>
    </submittedName>
</protein>
<evidence type="ECO:0000313" key="3">
    <source>
        <dbReference type="Proteomes" id="UP001324533"/>
    </source>
</evidence>